<dbReference type="SMART" id="SM00347">
    <property type="entry name" value="HTH_MARR"/>
    <property type="match status" value="1"/>
</dbReference>
<protein>
    <submittedName>
        <fullName evidence="3">MarR family transcriptional regulator</fullName>
    </submittedName>
</protein>
<dbReference type="EMBL" id="BAABGU010000058">
    <property type="protein sequence ID" value="GAA4580323.1"/>
    <property type="molecule type" value="Genomic_DNA"/>
</dbReference>
<dbReference type="InterPro" id="IPR039422">
    <property type="entry name" value="MarR/SlyA-like"/>
</dbReference>
<reference evidence="4" key="1">
    <citation type="journal article" date="2019" name="Int. J. Syst. Evol. Microbiol.">
        <title>The Global Catalogue of Microorganisms (GCM) 10K type strain sequencing project: providing services to taxonomists for standard genome sequencing and annotation.</title>
        <authorList>
            <consortium name="The Broad Institute Genomics Platform"/>
            <consortium name="The Broad Institute Genome Sequencing Center for Infectious Disease"/>
            <person name="Wu L."/>
            <person name="Ma J."/>
        </authorList>
    </citation>
    <scope>NUCLEOTIDE SEQUENCE [LARGE SCALE GENOMIC DNA]</scope>
    <source>
        <strain evidence="4">JCM 3175</strain>
    </source>
</reference>
<dbReference type="Proteomes" id="UP001500307">
    <property type="component" value="Unassembled WGS sequence"/>
</dbReference>
<dbReference type="Gene3D" id="1.10.10.10">
    <property type="entry name" value="Winged helix-like DNA-binding domain superfamily/Winged helix DNA-binding domain"/>
    <property type="match status" value="1"/>
</dbReference>
<dbReference type="PROSITE" id="PS50995">
    <property type="entry name" value="HTH_MARR_2"/>
    <property type="match status" value="1"/>
</dbReference>
<evidence type="ECO:0000313" key="4">
    <source>
        <dbReference type="Proteomes" id="UP001500307"/>
    </source>
</evidence>
<comment type="caution">
    <text evidence="3">The sequence shown here is derived from an EMBL/GenBank/DDBJ whole genome shotgun (WGS) entry which is preliminary data.</text>
</comment>
<evidence type="ECO:0000256" key="1">
    <source>
        <dbReference type="SAM" id="MobiDB-lite"/>
    </source>
</evidence>
<dbReference type="RefSeq" id="WP_346125077.1">
    <property type="nucleotide sequence ID" value="NZ_BAABGU010000058.1"/>
</dbReference>
<name>A0ABP8T6G4_9ACTN</name>
<dbReference type="InterPro" id="IPR000835">
    <property type="entry name" value="HTH_MarR-typ"/>
</dbReference>
<accession>A0ABP8T6G4</accession>
<dbReference type="PANTHER" id="PTHR33164">
    <property type="entry name" value="TRANSCRIPTIONAL REGULATOR, MARR FAMILY"/>
    <property type="match status" value="1"/>
</dbReference>
<organism evidence="3 4">
    <name type="scientific">Micromonospora coerulea</name>
    <dbReference type="NCBI Taxonomy" id="47856"/>
    <lineage>
        <taxon>Bacteria</taxon>
        <taxon>Bacillati</taxon>
        <taxon>Actinomycetota</taxon>
        <taxon>Actinomycetes</taxon>
        <taxon>Micromonosporales</taxon>
        <taxon>Micromonosporaceae</taxon>
        <taxon>Micromonospora</taxon>
    </lineage>
</organism>
<dbReference type="InterPro" id="IPR036388">
    <property type="entry name" value="WH-like_DNA-bd_sf"/>
</dbReference>
<sequence length="186" mass="20325">MSTITSNSTPTPEGVKPLNQDEEAVVRSLNRVMYALPRAIDAEMIREQRLPIIEYLALMHLSEAPNRQLRMSELATACEMSISGMSRVLHRLEGQGLIQRVRCEEDGRGWNAVLTDAGLGRLQQAWPTSLAAVRRHFLDHLTGIDLGQLSRALQNVATSTNDAPRPSGNGPSPGQSADQPHQPGDA</sequence>
<feature type="compositionally biased region" description="Polar residues" evidence="1">
    <location>
        <begin position="169"/>
        <end position="179"/>
    </location>
</feature>
<dbReference type="Pfam" id="PF12802">
    <property type="entry name" value="MarR_2"/>
    <property type="match status" value="1"/>
</dbReference>
<gene>
    <name evidence="3" type="ORF">GCM10023176_59650</name>
</gene>
<evidence type="ECO:0000313" key="3">
    <source>
        <dbReference type="EMBL" id="GAA4580323.1"/>
    </source>
</evidence>
<proteinExistence type="predicted"/>
<dbReference type="PANTHER" id="PTHR33164:SF99">
    <property type="entry name" value="MARR FAMILY REGULATORY PROTEIN"/>
    <property type="match status" value="1"/>
</dbReference>
<feature type="region of interest" description="Disordered" evidence="1">
    <location>
        <begin position="157"/>
        <end position="186"/>
    </location>
</feature>
<dbReference type="InterPro" id="IPR036390">
    <property type="entry name" value="WH_DNA-bd_sf"/>
</dbReference>
<dbReference type="SUPFAM" id="SSF46785">
    <property type="entry name" value="Winged helix' DNA-binding domain"/>
    <property type="match status" value="1"/>
</dbReference>
<evidence type="ECO:0000259" key="2">
    <source>
        <dbReference type="PROSITE" id="PS50995"/>
    </source>
</evidence>
<feature type="domain" description="HTH marR-type" evidence="2">
    <location>
        <begin position="22"/>
        <end position="158"/>
    </location>
</feature>
<keyword evidence="4" id="KW-1185">Reference proteome</keyword>